<evidence type="ECO:0000313" key="2">
    <source>
        <dbReference type="EMBL" id="KAG5562036.1"/>
    </source>
</evidence>
<evidence type="ECO:0000256" key="1">
    <source>
        <dbReference type="SAM" id="MobiDB-lite"/>
    </source>
</evidence>
<dbReference type="GO" id="GO:0016123">
    <property type="term" value="P:xanthophyll biosynthetic process"/>
    <property type="evidence" value="ECO:0007669"/>
    <property type="project" value="TreeGrafter"/>
</dbReference>
<dbReference type="GO" id="GO:0016120">
    <property type="term" value="P:carotene biosynthetic process"/>
    <property type="evidence" value="ECO:0007669"/>
    <property type="project" value="TreeGrafter"/>
</dbReference>
<organism evidence="2 3">
    <name type="scientific">Rhododendron griersonianum</name>
    <dbReference type="NCBI Taxonomy" id="479676"/>
    <lineage>
        <taxon>Eukaryota</taxon>
        <taxon>Viridiplantae</taxon>
        <taxon>Streptophyta</taxon>
        <taxon>Embryophyta</taxon>
        <taxon>Tracheophyta</taxon>
        <taxon>Spermatophyta</taxon>
        <taxon>Magnoliopsida</taxon>
        <taxon>eudicotyledons</taxon>
        <taxon>Gunneridae</taxon>
        <taxon>Pentapetalae</taxon>
        <taxon>asterids</taxon>
        <taxon>Ericales</taxon>
        <taxon>Ericaceae</taxon>
        <taxon>Ericoideae</taxon>
        <taxon>Rhodoreae</taxon>
        <taxon>Rhododendron</taxon>
    </lineage>
</organism>
<comment type="caution">
    <text evidence="2">The sequence shown here is derived from an EMBL/GenBank/DDBJ whole genome shotgun (WGS) entry which is preliminary data.</text>
</comment>
<dbReference type="Gene3D" id="3.30.9.10">
    <property type="entry name" value="D-Amino Acid Oxidase, subunit A, domain 2"/>
    <property type="match status" value="1"/>
</dbReference>
<dbReference type="PANTHER" id="PTHR43876">
    <property type="entry name" value="UBIQUINONE BIOSYNTHESIS MONOOXYGENASE COQ6, MITOCHONDRIAL"/>
    <property type="match status" value="1"/>
</dbReference>
<evidence type="ECO:0000313" key="3">
    <source>
        <dbReference type="Proteomes" id="UP000823749"/>
    </source>
</evidence>
<dbReference type="PANTHER" id="PTHR43876:SF7">
    <property type="entry name" value="UBIQUINONE BIOSYNTHESIS MONOOXYGENASE COQ6, MITOCHONDRIAL"/>
    <property type="match status" value="1"/>
</dbReference>
<dbReference type="EMBL" id="JACTNZ010000002">
    <property type="protein sequence ID" value="KAG5562036.1"/>
    <property type="molecule type" value="Genomic_DNA"/>
</dbReference>
<protein>
    <submittedName>
        <fullName evidence="2">Uncharacterized protein</fullName>
    </submittedName>
</protein>
<gene>
    <name evidence="2" type="ORF">RHGRI_004918</name>
</gene>
<dbReference type="Proteomes" id="UP000823749">
    <property type="component" value="Chromosome 2"/>
</dbReference>
<accession>A0AAV6LBE0</accession>
<dbReference type="InterPro" id="IPR051205">
    <property type="entry name" value="UbiH/COQ6_monooxygenase"/>
</dbReference>
<keyword evidence="3" id="KW-1185">Reference proteome</keyword>
<name>A0AAV6LBE0_9ERIC</name>
<dbReference type="GO" id="GO:0005739">
    <property type="term" value="C:mitochondrion"/>
    <property type="evidence" value="ECO:0007669"/>
    <property type="project" value="TreeGrafter"/>
</dbReference>
<reference evidence="2" key="1">
    <citation type="submission" date="2020-08" db="EMBL/GenBank/DDBJ databases">
        <title>Plant Genome Project.</title>
        <authorList>
            <person name="Zhang R.-G."/>
        </authorList>
    </citation>
    <scope>NUCLEOTIDE SEQUENCE</scope>
    <source>
        <strain evidence="2">WSP0</strain>
        <tissue evidence="2">Leaf</tissue>
    </source>
</reference>
<feature type="region of interest" description="Disordered" evidence="1">
    <location>
        <begin position="1"/>
        <end position="48"/>
    </location>
</feature>
<dbReference type="AlphaFoldDB" id="A0AAV6LBE0"/>
<proteinExistence type="predicted"/>
<sequence length="153" mass="16960">MPLLLSTQRSPPPPSTPTKTKTNHGADDPWTIHGGPMSDPPPRADGPLSLVEVGAYGSKSRVKELAGFKTTGWKYSQNAIIYTVEHQEDNYCAWQRFLPSGPIALFPIGDEFSNIVWTMNPKESLDRKSHAFGKDVLVGGKREGCIIREMYFV</sequence>